<name>A0AAE3V8W0_9FIRM</name>
<accession>A0AAE3V8W0</accession>
<evidence type="ECO:0000313" key="2">
    <source>
        <dbReference type="EMBL" id="MDQ0151755.1"/>
    </source>
</evidence>
<keyword evidence="3" id="KW-1185">Reference proteome</keyword>
<proteinExistence type="predicted"/>
<comment type="caution">
    <text evidence="2">The sequence shown here is derived from an EMBL/GenBank/DDBJ whole genome shotgun (WGS) entry which is preliminary data.</text>
</comment>
<dbReference type="EMBL" id="JAUSTO010000002">
    <property type="protein sequence ID" value="MDQ0151755.1"/>
    <property type="molecule type" value="Genomic_DNA"/>
</dbReference>
<evidence type="ECO:0000313" key="3">
    <source>
        <dbReference type="Proteomes" id="UP001241537"/>
    </source>
</evidence>
<sequence length="261" mass="29537">MKDYSKIPEELKKMNQWVCAWDNSKIPMKAFEKKAASSTAPDTWSSFEQAEWAVENGYYDNLGFVFADNGLVGIDIDAGFEDGLMTPLCADIMTACKSYTEKSRSGRGVHILLRGTLPFHGKNNLAGVEIYKARRFFIMTGKQLIFPTIIENQEAIDYVVEKYFKETEKTGNNSGMVQRIYSPKFPKPANGKIFVRPDYPEIPDGGRNISLTSLAGALHNTGYTPIQIYQELQRVNVEVCKPPLPDRELQIIAESISRYRR</sequence>
<dbReference type="RefSeq" id="WP_307252621.1">
    <property type="nucleotide sequence ID" value="NZ_JAUSTO010000002.1"/>
</dbReference>
<evidence type="ECO:0000259" key="1">
    <source>
        <dbReference type="SMART" id="SM00942"/>
    </source>
</evidence>
<gene>
    <name evidence="2" type="ORF">J2S20_000435</name>
</gene>
<dbReference type="Proteomes" id="UP001241537">
    <property type="component" value="Unassembled WGS sequence"/>
</dbReference>
<dbReference type="Pfam" id="PF08708">
    <property type="entry name" value="PriCT_1"/>
    <property type="match status" value="1"/>
</dbReference>
<reference evidence="2" key="1">
    <citation type="submission" date="2023-07" db="EMBL/GenBank/DDBJ databases">
        <title>Genomic Encyclopedia of Type Strains, Phase IV (KMG-IV): sequencing the most valuable type-strain genomes for metagenomic binning, comparative biology and taxonomic classification.</title>
        <authorList>
            <person name="Goeker M."/>
        </authorList>
    </citation>
    <scope>NUCLEOTIDE SEQUENCE</scope>
    <source>
        <strain evidence="2">DSM 19659</strain>
    </source>
</reference>
<dbReference type="InterPro" id="IPR014820">
    <property type="entry name" value="PriCT_1"/>
</dbReference>
<feature type="domain" description="Primase C-terminal 1" evidence="1">
    <location>
        <begin position="198"/>
        <end position="260"/>
    </location>
</feature>
<protein>
    <recommendedName>
        <fullName evidence="1">Primase C-terminal 1 domain-containing protein</fullName>
    </recommendedName>
</protein>
<dbReference type="SMART" id="SM00942">
    <property type="entry name" value="PriCT_1"/>
    <property type="match status" value="1"/>
</dbReference>
<organism evidence="2 3">
    <name type="scientific">Moryella indoligenes</name>
    <dbReference type="NCBI Taxonomy" id="371674"/>
    <lineage>
        <taxon>Bacteria</taxon>
        <taxon>Bacillati</taxon>
        <taxon>Bacillota</taxon>
        <taxon>Clostridia</taxon>
        <taxon>Lachnospirales</taxon>
        <taxon>Lachnospiraceae</taxon>
        <taxon>Moryella</taxon>
    </lineage>
</organism>
<dbReference type="AlphaFoldDB" id="A0AAE3V8W0"/>